<feature type="transmembrane region" description="Helical" evidence="1">
    <location>
        <begin position="476"/>
        <end position="500"/>
    </location>
</feature>
<keyword evidence="1" id="KW-1133">Transmembrane helix</keyword>
<accession>A0A2W1BS07</accession>
<keyword evidence="1" id="KW-0472">Membrane</keyword>
<sequence length="735" mass="85398">MVSETQVIHVSYTRPNESFRVMKEKPLKIIFEDNVSVLKECRNFYWNPNNTHPFTLSTEFRKPTNNYIVVKVINDMSTKWKCSILQEYHGPPATAYKNKTFTAIDLIFHINVTMAKEVVLIVNDASLTIVPTNETADHDAAAHYKYEDGENIDFKCQQINYDQTQDELRLEYYDAQGRLIFQTTSSQTRSEIFRSMLKLEHNNYYLDCICTAFDPKREYRYRTYFHFRNQDLDPYKHPLTLYVNGERQFLRREQLYPSYDDYVPYKYIDGEQLNVTCKKNRQFEGNIRVYFENKNYAYFEGQSKITLPSETVKSNINQSLICTTGNTYVQKRVARIDFKSALPELGVRIIGLPRKNILYQYTNDSKWTIAYQFSMNETLNLTCVTKSLASNSDHRFLWKFEDETLTSTAKMMLSTVLATNTSYVKVLNERHNQTHIRCIYQRQNETAVVVLHLKPEIDSEISIDELAGQERGSEKYLIIIIAVAVIILSAVATIFSMFWIKRKKHARLIENAYEDQSQNESPIPAFPKQWENEYAYCTTLGAGPSQETHSYATIIDKFNKRESNAPSEHHYTEIDDYFKTKIDGRNATYNSGNPTAGSSANRQEIGKFNDGSYQNVGKPFKLTNENIYVNQDLPNNSKSSISRTYCNVPRKNKVVSFQENKPTQAEVRIKNDLNPFRNNSKTGGLTNKQNNTNVSVQKDTNYENLTKEKRVENPVYAEPHSDFDEMVINTLYGKI</sequence>
<reference evidence="2 3" key="1">
    <citation type="journal article" date="2017" name="BMC Biol.">
        <title>Genomic innovations, transcriptional plasticity and gene loss underlying the evolution and divergence of two highly polyphagous and invasive Helicoverpa pest species.</title>
        <authorList>
            <person name="Pearce S.L."/>
            <person name="Clarke D.F."/>
            <person name="East P.D."/>
            <person name="Elfekih S."/>
            <person name="Gordon K.H."/>
            <person name="Jermiin L.S."/>
            <person name="McGaughran A."/>
            <person name="Oakeshott J.G."/>
            <person name="Papanikolaou A."/>
            <person name="Perera O.P."/>
            <person name="Rane R.V."/>
            <person name="Richards S."/>
            <person name="Tay W.T."/>
            <person name="Walsh T.K."/>
            <person name="Anderson A."/>
            <person name="Anderson C.J."/>
            <person name="Asgari S."/>
            <person name="Board P.G."/>
            <person name="Bretschneider A."/>
            <person name="Campbell P.M."/>
            <person name="Chertemps T."/>
            <person name="Christeller J.T."/>
            <person name="Coppin C.W."/>
            <person name="Downes S.J."/>
            <person name="Duan G."/>
            <person name="Farnsworth C.A."/>
            <person name="Good R.T."/>
            <person name="Han L.B."/>
            <person name="Han Y.C."/>
            <person name="Hatje K."/>
            <person name="Horne I."/>
            <person name="Huang Y.P."/>
            <person name="Hughes D.S."/>
            <person name="Jacquin-Joly E."/>
            <person name="James W."/>
            <person name="Jhangiani S."/>
            <person name="Kollmar M."/>
            <person name="Kuwar S.S."/>
            <person name="Li S."/>
            <person name="Liu N.Y."/>
            <person name="Maibeche M.T."/>
            <person name="Miller J.R."/>
            <person name="Montagne N."/>
            <person name="Perry T."/>
            <person name="Qu J."/>
            <person name="Song S.V."/>
            <person name="Sutton G.G."/>
            <person name="Vogel H."/>
            <person name="Walenz B.P."/>
            <person name="Xu W."/>
            <person name="Zhang H.J."/>
            <person name="Zou Z."/>
            <person name="Batterham P."/>
            <person name="Edwards O.R."/>
            <person name="Feyereisen R."/>
            <person name="Gibbs R.A."/>
            <person name="Heckel D.G."/>
            <person name="McGrath A."/>
            <person name="Robin C."/>
            <person name="Scherer S.E."/>
            <person name="Worley K.C."/>
            <person name="Wu Y.D."/>
        </authorList>
    </citation>
    <scope>NUCLEOTIDE SEQUENCE [LARGE SCALE GENOMIC DNA]</scope>
    <source>
        <strain evidence="2">Harm_GR_Male_#8</strain>
        <tissue evidence="2">Whole organism</tissue>
    </source>
</reference>
<dbReference type="AlphaFoldDB" id="A0A2W1BS07"/>
<keyword evidence="1" id="KW-0812">Transmembrane</keyword>
<organism evidence="2 3">
    <name type="scientific">Helicoverpa armigera</name>
    <name type="common">Cotton bollworm</name>
    <name type="synonym">Heliothis armigera</name>
    <dbReference type="NCBI Taxonomy" id="29058"/>
    <lineage>
        <taxon>Eukaryota</taxon>
        <taxon>Metazoa</taxon>
        <taxon>Ecdysozoa</taxon>
        <taxon>Arthropoda</taxon>
        <taxon>Hexapoda</taxon>
        <taxon>Insecta</taxon>
        <taxon>Pterygota</taxon>
        <taxon>Neoptera</taxon>
        <taxon>Endopterygota</taxon>
        <taxon>Lepidoptera</taxon>
        <taxon>Glossata</taxon>
        <taxon>Ditrysia</taxon>
        <taxon>Noctuoidea</taxon>
        <taxon>Noctuidae</taxon>
        <taxon>Heliothinae</taxon>
        <taxon>Helicoverpa</taxon>
    </lineage>
</organism>
<evidence type="ECO:0000313" key="2">
    <source>
        <dbReference type="EMBL" id="PZC76405.1"/>
    </source>
</evidence>
<evidence type="ECO:0000313" key="3">
    <source>
        <dbReference type="Proteomes" id="UP000249218"/>
    </source>
</evidence>
<protein>
    <submittedName>
        <fullName evidence="2">Uncharacterized protein</fullName>
    </submittedName>
</protein>
<dbReference type="Proteomes" id="UP000249218">
    <property type="component" value="Unassembled WGS sequence"/>
</dbReference>
<evidence type="ECO:0000256" key="1">
    <source>
        <dbReference type="SAM" id="Phobius"/>
    </source>
</evidence>
<dbReference type="EMBL" id="KZ149959">
    <property type="protein sequence ID" value="PZC76405.1"/>
    <property type="molecule type" value="Genomic_DNA"/>
</dbReference>
<proteinExistence type="predicted"/>
<keyword evidence="3" id="KW-1185">Reference proteome</keyword>
<name>A0A2W1BS07_HELAM</name>
<gene>
    <name evidence="2" type="primary">HaOG204704</name>
    <name evidence="2" type="ORF">B5X24_HaOG204704</name>
</gene>
<dbReference type="OrthoDB" id="7477989at2759"/>